<evidence type="ECO:0000259" key="2">
    <source>
        <dbReference type="Pfam" id="PF01557"/>
    </source>
</evidence>
<dbReference type="InterPro" id="IPR011234">
    <property type="entry name" value="Fumarylacetoacetase-like_C"/>
</dbReference>
<dbReference type="EMBL" id="JAMFMB010000003">
    <property type="protein sequence ID" value="MCL6282705.1"/>
    <property type="molecule type" value="Genomic_DNA"/>
</dbReference>
<dbReference type="PANTHER" id="PTHR11820:SF90">
    <property type="entry name" value="FLUTATHIONE S-TRANSFERASE"/>
    <property type="match status" value="1"/>
</dbReference>
<sequence>MTRHAFPIAERSTIPVVDSDTVFPVNRVFCVGRNYAAHAREMGADPMREPPFFFAKPADAILTGADLQLPYPPKTNDLHHEVEMVVGLRSGGLDIPVEEALGHVFGAALGIEFTRRDLQGEAKKAGRPWEMGKGFDGSAVIGPMTEFDPSTLPQSGPIQLDVNGAPRQSGDLSDMIWGVAETISALSAFLTLRAGDIIYTGTPEGVGAVDVGDHLTATCPTLQTLNVGIVASPPQICPETETGRIT</sequence>
<organism evidence="3 4">
    <name type="scientific">Ruegeria spongiae</name>
    <dbReference type="NCBI Taxonomy" id="2942209"/>
    <lineage>
        <taxon>Bacteria</taxon>
        <taxon>Pseudomonadati</taxon>
        <taxon>Pseudomonadota</taxon>
        <taxon>Alphaproteobacteria</taxon>
        <taxon>Rhodobacterales</taxon>
        <taxon>Roseobacteraceae</taxon>
        <taxon>Ruegeria</taxon>
    </lineage>
</organism>
<dbReference type="InterPro" id="IPR036663">
    <property type="entry name" value="Fumarylacetoacetase_C_sf"/>
</dbReference>
<dbReference type="Gene3D" id="3.90.850.10">
    <property type="entry name" value="Fumarylacetoacetase-like, C-terminal domain"/>
    <property type="match status" value="1"/>
</dbReference>
<keyword evidence="1" id="KW-0479">Metal-binding</keyword>
<evidence type="ECO:0000256" key="1">
    <source>
        <dbReference type="ARBA" id="ARBA00022723"/>
    </source>
</evidence>
<accession>A0ABT0PYP7</accession>
<comment type="caution">
    <text evidence="3">The sequence shown here is derived from an EMBL/GenBank/DDBJ whole genome shotgun (WGS) entry which is preliminary data.</text>
</comment>
<dbReference type="Proteomes" id="UP001203880">
    <property type="component" value="Unassembled WGS sequence"/>
</dbReference>
<evidence type="ECO:0000313" key="4">
    <source>
        <dbReference type="Proteomes" id="UP001203880"/>
    </source>
</evidence>
<name>A0ABT0PYP7_9RHOB</name>
<proteinExistence type="predicted"/>
<dbReference type="PANTHER" id="PTHR11820">
    <property type="entry name" value="ACYLPYRUVASE"/>
    <property type="match status" value="1"/>
</dbReference>
<keyword evidence="3" id="KW-0378">Hydrolase</keyword>
<feature type="domain" description="Fumarylacetoacetase-like C-terminal" evidence="2">
    <location>
        <begin position="28"/>
        <end position="226"/>
    </location>
</feature>
<evidence type="ECO:0000313" key="3">
    <source>
        <dbReference type="EMBL" id="MCL6282705.1"/>
    </source>
</evidence>
<dbReference type="GO" id="GO:0016787">
    <property type="term" value="F:hydrolase activity"/>
    <property type="evidence" value="ECO:0007669"/>
    <property type="project" value="UniProtKB-KW"/>
</dbReference>
<dbReference type="Pfam" id="PF01557">
    <property type="entry name" value="FAA_hydrolase"/>
    <property type="match status" value="1"/>
</dbReference>
<dbReference type="RefSeq" id="WP_249707058.1">
    <property type="nucleotide sequence ID" value="NZ_JAMFMB010000003.1"/>
</dbReference>
<protein>
    <submittedName>
        <fullName evidence="3">Fumarylacetoacetate hydrolase family protein</fullName>
    </submittedName>
</protein>
<keyword evidence="4" id="KW-1185">Reference proteome</keyword>
<dbReference type="SUPFAM" id="SSF56529">
    <property type="entry name" value="FAH"/>
    <property type="match status" value="1"/>
</dbReference>
<gene>
    <name evidence="3" type="ORF">M3P21_04105</name>
</gene>
<reference evidence="3" key="1">
    <citation type="submission" date="2022-05" db="EMBL/GenBank/DDBJ databases">
        <authorList>
            <person name="Park J.-S."/>
        </authorList>
    </citation>
    <scope>NUCLEOTIDE SEQUENCE</scope>
    <source>
        <strain evidence="3">2012CJ41-6</strain>
    </source>
</reference>